<dbReference type="SUPFAM" id="SSF52821">
    <property type="entry name" value="Rhodanese/Cell cycle control phosphatase"/>
    <property type="match status" value="1"/>
</dbReference>
<dbReference type="Gene3D" id="3.40.250.10">
    <property type="entry name" value="Rhodanese-like domain"/>
    <property type="match status" value="1"/>
</dbReference>
<dbReference type="Proteomes" id="UP001519460">
    <property type="component" value="Unassembled WGS sequence"/>
</dbReference>
<gene>
    <name evidence="2" type="ORF">BaRGS_00032352</name>
</gene>
<proteinExistence type="predicted"/>
<evidence type="ECO:0000313" key="3">
    <source>
        <dbReference type="Proteomes" id="UP001519460"/>
    </source>
</evidence>
<evidence type="ECO:0000259" key="1">
    <source>
        <dbReference type="PROSITE" id="PS50206"/>
    </source>
</evidence>
<organism evidence="2 3">
    <name type="scientific">Batillaria attramentaria</name>
    <dbReference type="NCBI Taxonomy" id="370345"/>
    <lineage>
        <taxon>Eukaryota</taxon>
        <taxon>Metazoa</taxon>
        <taxon>Spiralia</taxon>
        <taxon>Lophotrochozoa</taxon>
        <taxon>Mollusca</taxon>
        <taxon>Gastropoda</taxon>
        <taxon>Caenogastropoda</taxon>
        <taxon>Sorbeoconcha</taxon>
        <taxon>Cerithioidea</taxon>
        <taxon>Batillariidae</taxon>
        <taxon>Batillaria</taxon>
    </lineage>
</organism>
<keyword evidence="3" id="KW-1185">Reference proteome</keyword>
<comment type="caution">
    <text evidence="2">The sequence shown here is derived from an EMBL/GenBank/DDBJ whole genome shotgun (WGS) entry which is preliminary data.</text>
</comment>
<dbReference type="CDD" id="cd00158">
    <property type="entry name" value="RHOD"/>
    <property type="match status" value="1"/>
</dbReference>
<protein>
    <recommendedName>
        <fullName evidence="1">Rhodanese domain-containing protein</fullName>
    </recommendedName>
</protein>
<dbReference type="InterPro" id="IPR036873">
    <property type="entry name" value="Rhodanese-like_dom_sf"/>
</dbReference>
<evidence type="ECO:0000313" key="2">
    <source>
        <dbReference type="EMBL" id="KAK7476427.1"/>
    </source>
</evidence>
<reference evidence="2 3" key="1">
    <citation type="journal article" date="2023" name="Sci. Data">
        <title>Genome assembly of the Korean intertidal mud-creeper Batillaria attramentaria.</title>
        <authorList>
            <person name="Patra A.K."/>
            <person name="Ho P.T."/>
            <person name="Jun S."/>
            <person name="Lee S.J."/>
            <person name="Kim Y."/>
            <person name="Won Y.J."/>
        </authorList>
    </citation>
    <scope>NUCLEOTIDE SEQUENCE [LARGE SCALE GENOMIC DNA]</scope>
    <source>
        <strain evidence="2">Wonlab-2016</strain>
    </source>
</reference>
<dbReference type="EMBL" id="JACVVK020000376">
    <property type="protein sequence ID" value="KAK7476427.1"/>
    <property type="molecule type" value="Genomic_DNA"/>
</dbReference>
<dbReference type="InterPro" id="IPR001763">
    <property type="entry name" value="Rhodanese-like_dom"/>
</dbReference>
<name>A0ABD0JNC1_9CAEN</name>
<dbReference type="PROSITE" id="PS50206">
    <property type="entry name" value="RHODANESE_3"/>
    <property type="match status" value="1"/>
</dbReference>
<feature type="domain" description="Rhodanese" evidence="1">
    <location>
        <begin position="65"/>
        <end position="126"/>
    </location>
</feature>
<dbReference type="AlphaFoldDB" id="A0ABD0JNC1"/>
<sequence>MDSNPGIAMRLTIKGIQAKFSSVKDVSTETLAKWFQDGEEKKHHTVLMYVILDLTFDLHVILLKDCREPAEFEVSHLEGAKRIDWETADPQELLDTLPSVSDKDVQVYNLEGSIFKWANEGRPMVTSSGQKTRLCHPFSAVWGKLLKSELRSKGLSESQG</sequence>
<accession>A0ABD0JNC1</accession>